<keyword evidence="2" id="KW-0274">FAD</keyword>
<dbReference type="InterPro" id="IPR013786">
    <property type="entry name" value="AcylCoA_DH/ox_N"/>
</dbReference>
<dbReference type="Proteomes" id="UP000053398">
    <property type="component" value="Unassembled WGS sequence"/>
</dbReference>
<evidence type="ECO:0000313" key="6">
    <source>
        <dbReference type="Proteomes" id="UP000053398"/>
    </source>
</evidence>
<dbReference type="PANTHER" id="PTHR43884">
    <property type="entry name" value="ACYL-COA DEHYDROGENASE"/>
    <property type="match status" value="1"/>
</dbReference>
<accession>A0A117Q9I0</accession>
<comment type="caution">
    <text evidence="5">The sequence shown here is derived from an EMBL/GenBank/DDBJ whole genome shotgun (WGS) entry which is preliminary data.</text>
</comment>
<keyword evidence="1" id="KW-0285">Flavoprotein</keyword>
<evidence type="ECO:0000313" key="5">
    <source>
        <dbReference type="EMBL" id="KUN16019.1"/>
    </source>
</evidence>
<keyword evidence="3" id="KW-0560">Oxidoreductase</keyword>
<keyword evidence="6" id="KW-1185">Reference proteome</keyword>
<dbReference type="Pfam" id="PF02771">
    <property type="entry name" value="Acyl-CoA_dh_N"/>
    <property type="match status" value="1"/>
</dbReference>
<feature type="domain" description="Acyl-CoA dehydrogenase/oxidase N-terminal" evidence="4">
    <location>
        <begin position="37"/>
        <end position="92"/>
    </location>
</feature>
<name>A0A117Q9I0_STRCK</name>
<dbReference type="Gene3D" id="1.10.540.10">
    <property type="entry name" value="Acyl-CoA dehydrogenase/oxidase, N-terminal domain"/>
    <property type="match status" value="1"/>
</dbReference>
<gene>
    <name evidence="5" type="ORF">AQJ11_41225</name>
</gene>
<sequence length="379" mass="39453">MRSLTFAREVCERHHPGLLAALEAIPFAEREASGSPVTALLRDHNGAGLLVPEEYGGNGADILDALRVQRAVGSVSPSLAAAAAMHHFTVAMLFELAAGAGRLTPAQTKLLHGIAPERLLLASGWAEGRTQQNILIPSVTATRTEGGFLLNGVKKPCSLARSMDLLTASIAVSGADGTPELALALLPADTPGISVHPFWGNEVLAGSQSDEVRLADVFVPEELVVRTLPEAPRLLDDLQTTGFIWFELLISAGYAGAATALAATVLERERGSVGERAALATGVQSAFALLEGAARAVRDGLAGEAAVAEVLVARYAAQQTLVQAADQALELLGGIDFIRGGDHTRLADSVRPLAFHPPGRASAAEPLLQWFAGGALELS</sequence>
<dbReference type="InterPro" id="IPR037069">
    <property type="entry name" value="AcylCoA_DH/ox_N_sf"/>
</dbReference>
<evidence type="ECO:0000259" key="4">
    <source>
        <dbReference type="Pfam" id="PF02771"/>
    </source>
</evidence>
<dbReference type="GO" id="GO:0050660">
    <property type="term" value="F:flavin adenine dinucleotide binding"/>
    <property type="evidence" value="ECO:0007669"/>
    <property type="project" value="InterPro"/>
</dbReference>
<dbReference type="SUPFAM" id="SSF47203">
    <property type="entry name" value="Acyl-CoA dehydrogenase C-terminal domain-like"/>
    <property type="match status" value="1"/>
</dbReference>
<dbReference type="InterPro" id="IPR009100">
    <property type="entry name" value="AcylCoA_DH/oxidase_NM_dom_sf"/>
</dbReference>
<proteinExistence type="predicted"/>
<evidence type="ECO:0000256" key="2">
    <source>
        <dbReference type="ARBA" id="ARBA00022827"/>
    </source>
</evidence>
<dbReference type="PANTHER" id="PTHR43884:SF20">
    <property type="entry name" value="ACYL-COA DEHYDROGENASE FADE28"/>
    <property type="match status" value="1"/>
</dbReference>
<evidence type="ECO:0000256" key="3">
    <source>
        <dbReference type="ARBA" id="ARBA00023002"/>
    </source>
</evidence>
<evidence type="ECO:0000256" key="1">
    <source>
        <dbReference type="ARBA" id="ARBA00022630"/>
    </source>
</evidence>
<protein>
    <submittedName>
        <fullName evidence="5">Oxidoreductase</fullName>
    </submittedName>
</protein>
<dbReference type="InterPro" id="IPR036250">
    <property type="entry name" value="AcylCo_DH-like_C"/>
</dbReference>
<dbReference type="RefSeq" id="WP_059266850.1">
    <property type="nucleotide sequence ID" value="NZ_KQ948376.1"/>
</dbReference>
<dbReference type="Gene3D" id="2.40.110.10">
    <property type="entry name" value="Butyryl-CoA Dehydrogenase, subunit A, domain 2"/>
    <property type="match status" value="1"/>
</dbReference>
<reference evidence="5 6" key="1">
    <citation type="submission" date="2015-10" db="EMBL/GenBank/DDBJ databases">
        <title>Draft genome sequence of Streptomyces corchorusii DSM 40340, type strain for the species Streptomyces corchorusii.</title>
        <authorList>
            <person name="Ruckert C."/>
            <person name="Winkler A."/>
            <person name="Kalinowski J."/>
            <person name="Kampfer P."/>
            <person name="Glaeser S."/>
        </authorList>
    </citation>
    <scope>NUCLEOTIDE SEQUENCE [LARGE SCALE GENOMIC DNA]</scope>
    <source>
        <strain evidence="5 6">DSM 40340</strain>
    </source>
</reference>
<dbReference type="InterPro" id="IPR046373">
    <property type="entry name" value="Acyl-CoA_Oxase/DH_mid-dom_sf"/>
</dbReference>
<dbReference type="SUPFAM" id="SSF56645">
    <property type="entry name" value="Acyl-CoA dehydrogenase NM domain-like"/>
    <property type="match status" value="1"/>
</dbReference>
<dbReference type="EMBL" id="LMWP01000064">
    <property type="protein sequence ID" value="KUN16019.1"/>
    <property type="molecule type" value="Genomic_DNA"/>
</dbReference>
<dbReference type="AlphaFoldDB" id="A0A117Q9I0"/>
<organism evidence="5 6">
    <name type="scientific">Streptomyces corchorusii</name>
    <name type="common">Streptomyces chibaensis</name>
    <dbReference type="NCBI Taxonomy" id="1903"/>
    <lineage>
        <taxon>Bacteria</taxon>
        <taxon>Bacillati</taxon>
        <taxon>Actinomycetota</taxon>
        <taxon>Actinomycetes</taxon>
        <taxon>Kitasatosporales</taxon>
        <taxon>Streptomycetaceae</taxon>
        <taxon>Streptomyces</taxon>
    </lineage>
</organism>
<dbReference type="GO" id="GO:0003995">
    <property type="term" value="F:acyl-CoA dehydrogenase activity"/>
    <property type="evidence" value="ECO:0007669"/>
    <property type="project" value="TreeGrafter"/>
</dbReference>